<keyword evidence="1" id="KW-0862">Zinc</keyword>
<name>A0A168A1C4_9HYPO</name>
<feature type="compositionally biased region" description="Low complexity" evidence="2">
    <location>
        <begin position="764"/>
        <end position="775"/>
    </location>
</feature>
<feature type="compositionally biased region" description="Polar residues" evidence="2">
    <location>
        <begin position="206"/>
        <end position="218"/>
    </location>
</feature>
<keyword evidence="1" id="KW-0863">Zinc-finger</keyword>
<organism evidence="4 5">
    <name type="scientific">Niveomyces insectorum RCEF 264</name>
    <dbReference type="NCBI Taxonomy" id="1081102"/>
    <lineage>
        <taxon>Eukaryota</taxon>
        <taxon>Fungi</taxon>
        <taxon>Dikarya</taxon>
        <taxon>Ascomycota</taxon>
        <taxon>Pezizomycotina</taxon>
        <taxon>Sordariomycetes</taxon>
        <taxon>Hypocreomycetidae</taxon>
        <taxon>Hypocreales</taxon>
        <taxon>Cordycipitaceae</taxon>
        <taxon>Niveomyces</taxon>
    </lineage>
</organism>
<dbReference type="STRING" id="1081102.A0A168A1C4"/>
<feature type="compositionally biased region" description="Polar residues" evidence="2">
    <location>
        <begin position="636"/>
        <end position="646"/>
    </location>
</feature>
<dbReference type="InterPro" id="IPR000571">
    <property type="entry name" value="Znf_CCCH"/>
</dbReference>
<evidence type="ECO:0000259" key="3">
    <source>
        <dbReference type="PROSITE" id="PS50103"/>
    </source>
</evidence>
<accession>A0A168A1C4</accession>
<dbReference type="AlphaFoldDB" id="A0A168A1C4"/>
<dbReference type="Proteomes" id="UP000076874">
    <property type="component" value="Unassembled WGS sequence"/>
</dbReference>
<comment type="caution">
    <text evidence="4">The sequence shown here is derived from an EMBL/GenBank/DDBJ whole genome shotgun (WGS) entry which is preliminary data.</text>
</comment>
<evidence type="ECO:0000313" key="4">
    <source>
        <dbReference type="EMBL" id="OAA68125.1"/>
    </source>
</evidence>
<feature type="compositionally biased region" description="Low complexity" evidence="2">
    <location>
        <begin position="684"/>
        <end position="695"/>
    </location>
</feature>
<gene>
    <name evidence="4" type="ORF">SPI_00320</name>
</gene>
<feature type="region of interest" description="Disordered" evidence="2">
    <location>
        <begin position="662"/>
        <end position="728"/>
    </location>
</feature>
<feature type="compositionally biased region" description="Gly residues" evidence="2">
    <location>
        <begin position="311"/>
        <end position="320"/>
    </location>
</feature>
<feature type="zinc finger region" description="C3H1-type" evidence="1">
    <location>
        <begin position="523"/>
        <end position="552"/>
    </location>
</feature>
<protein>
    <submittedName>
        <fullName evidence="4">Zinc finger, CCCH-type</fullName>
    </submittedName>
</protein>
<evidence type="ECO:0000313" key="5">
    <source>
        <dbReference type="Proteomes" id="UP000076874"/>
    </source>
</evidence>
<dbReference type="PROSITE" id="PS50103">
    <property type="entry name" value="ZF_C3H1"/>
    <property type="match status" value="1"/>
</dbReference>
<feature type="region of interest" description="Disordered" evidence="2">
    <location>
        <begin position="620"/>
        <end position="648"/>
    </location>
</feature>
<keyword evidence="1" id="KW-0479">Metal-binding</keyword>
<feature type="region of interest" description="Disordered" evidence="2">
    <location>
        <begin position="185"/>
        <end position="374"/>
    </location>
</feature>
<keyword evidence="5" id="KW-1185">Reference proteome</keyword>
<sequence>MENFGMATENENRHHPHQGHCFCDGPQQQQHADRWPRQSVTGDGRVARDTLDGGTGFTPGAAPHDLQLHSHQHPHRTNIYSEPSIRLQHTSHVPLPNCHHPFSTLDFSHNSWHGHAGYALQRSSPPEEQPKRQEHVQVQRQDNKADLRWSCFRPCSSADINSQATITKNRDSGGDFPVAGHNNVSYPLLSLPPQSASYQRYGPRSTRANDMNPATATYTPFPHAPEKPEEGDSRGIYHEDTEHEFSERRPPVAGENTSTQPDGQLQHGIQALSPTRAGPNVDGVGASGSSSSGGGGNTANTDEQAYATGASSGGRFGHGGYSNQLSPLSSPFDGSQVSSTADHGSSRQDVFPSASDRNTRTSEPPLASSGYGNVTASTAAPSAASFSAPPVTLPSLSSLTLPMPASNERAPIYAYCFDRGNGLFTRLIPADLLPPLKEIPRVETSCHGMIVLRDPLDPQPVPEPSRTALSPVRAVAPALPFGVAGSTGTTTAIASRLQPQQHPSSRHSVLPPPVAPMMQRFSKKNKIYCDKWVHEGICAFTQQGCKFKHEMPHDRNTQKSLGLFHGYPTWYKKFQNEQTAGALSTTEPVSAASMPATPAAPLGSATPTAVAQRHLRMASGTGYGRRDGGREMGESFGNNNATSSDRNQARMGLVWRFDAADAASWRSPPPPPPPPSAGIPKTGSNNNNISSSSISSRKRNRHLEANADDAVFGPSTRGEVPQQPSSSAAIAPLARDSYFSHPLVEIGPRSEGSMGRDYGPIAPPTTTASAPFTLPHRSSSETQSASGGARYQQAEDSDAFRSAHANKGSSNSGNQ</sequence>
<evidence type="ECO:0000256" key="1">
    <source>
        <dbReference type="PROSITE-ProRule" id="PRU00723"/>
    </source>
</evidence>
<evidence type="ECO:0000256" key="2">
    <source>
        <dbReference type="SAM" id="MobiDB-lite"/>
    </source>
</evidence>
<feature type="compositionally biased region" description="Basic and acidic residues" evidence="2">
    <location>
        <begin position="128"/>
        <end position="142"/>
    </location>
</feature>
<dbReference type="GO" id="GO:0008270">
    <property type="term" value="F:zinc ion binding"/>
    <property type="evidence" value="ECO:0007669"/>
    <property type="project" value="UniProtKB-KW"/>
</dbReference>
<reference evidence="4 5" key="1">
    <citation type="journal article" date="2016" name="Genome Biol. Evol.">
        <title>Divergent and convergent evolution of fungal pathogenicity.</title>
        <authorList>
            <person name="Shang Y."/>
            <person name="Xiao G."/>
            <person name="Zheng P."/>
            <person name="Cen K."/>
            <person name="Zhan S."/>
            <person name="Wang C."/>
        </authorList>
    </citation>
    <scope>NUCLEOTIDE SEQUENCE [LARGE SCALE GENOMIC DNA]</scope>
    <source>
        <strain evidence="4 5">RCEF 264</strain>
    </source>
</reference>
<dbReference type="OrthoDB" id="5355510at2759"/>
<feature type="compositionally biased region" description="Pro residues" evidence="2">
    <location>
        <begin position="667"/>
        <end position="677"/>
    </location>
</feature>
<feature type="compositionally biased region" description="Polar residues" evidence="2">
    <location>
        <begin position="776"/>
        <end position="786"/>
    </location>
</feature>
<feature type="compositionally biased region" description="Basic and acidic residues" evidence="2">
    <location>
        <begin position="624"/>
        <end position="633"/>
    </location>
</feature>
<feature type="domain" description="C3H1-type" evidence="3">
    <location>
        <begin position="523"/>
        <end position="552"/>
    </location>
</feature>
<proteinExistence type="predicted"/>
<dbReference type="EMBL" id="AZHD01000001">
    <property type="protein sequence ID" value="OAA68125.1"/>
    <property type="molecule type" value="Genomic_DNA"/>
</dbReference>
<feature type="region of interest" description="Disordered" evidence="2">
    <location>
        <begin position="116"/>
        <end position="142"/>
    </location>
</feature>
<feature type="compositionally biased region" description="Polar residues" evidence="2">
    <location>
        <begin position="323"/>
        <end position="343"/>
    </location>
</feature>
<feature type="region of interest" description="Disordered" evidence="2">
    <location>
        <begin position="744"/>
        <end position="815"/>
    </location>
</feature>
<feature type="compositionally biased region" description="Basic and acidic residues" evidence="2">
    <location>
        <begin position="224"/>
        <end position="250"/>
    </location>
</feature>
<feature type="compositionally biased region" description="Low complexity" evidence="2">
    <location>
        <begin position="281"/>
        <end position="290"/>
    </location>
</feature>